<keyword evidence="1" id="KW-0812">Transmembrane</keyword>
<proteinExistence type="predicted"/>
<feature type="transmembrane region" description="Helical" evidence="1">
    <location>
        <begin position="15"/>
        <end position="34"/>
    </location>
</feature>
<reference evidence="2" key="1">
    <citation type="journal article" date="2018" name="PLoS Negl. Trop. Dis.">
        <title>An insight into the salivary gland and fat body transcriptome of Panstrongylus lignarius (Hemiptera: Heteroptera), the main vector of Chagas disease in Peru.</title>
        <authorList>
            <person name="Nevoa J.C."/>
            <person name="Mendes M.T."/>
            <person name="da Silva M.V."/>
            <person name="Soares S.C."/>
            <person name="Oliveira C.J.F."/>
            <person name="Ribeiro J.M.C."/>
        </authorList>
    </citation>
    <scope>NUCLEOTIDE SEQUENCE</scope>
</reference>
<sequence>MEQSMAALPISTWCIPYLSCFLISTSPGSTYFCIKSRTKLCTSKVMIFLFNKFCAQLLAYGNHFNSSGS</sequence>
<dbReference type="AlphaFoldDB" id="A0A224Y173"/>
<accession>A0A224Y173</accession>
<evidence type="ECO:0000256" key="1">
    <source>
        <dbReference type="SAM" id="Phobius"/>
    </source>
</evidence>
<dbReference type="EMBL" id="GFTR01000188">
    <property type="protein sequence ID" value="JAW16238.1"/>
    <property type="molecule type" value="Transcribed_RNA"/>
</dbReference>
<evidence type="ECO:0000313" key="2">
    <source>
        <dbReference type="EMBL" id="JAW16238.1"/>
    </source>
</evidence>
<keyword evidence="1" id="KW-1133">Transmembrane helix</keyword>
<keyword evidence="1" id="KW-0472">Membrane</keyword>
<name>A0A224Y173_9HEMI</name>
<organism evidence="2">
    <name type="scientific">Panstrongylus lignarius</name>
    <dbReference type="NCBI Taxonomy" id="156445"/>
    <lineage>
        <taxon>Eukaryota</taxon>
        <taxon>Metazoa</taxon>
        <taxon>Ecdysozoa</taxon>
        <taxon>Arthropoda</taxon>
        <taxon>Hexapoda</taxon>
        <taxon>Insecta</taxon>
        <taxon>Pterygota</taxon>
        <taxon>Neoptera</taxon>
        <taxon>Paraneoptera</taxon>
        <taxon>Hemiptera</taxon>
        <taxon>Heteroptera</taxon>
        <taxon>Panheteroptera</taxon>
        <taxon>Cimicomorpha</taxon>
        <taxon>Reduviidae</taxon>
        <taxon>Triatominae</taxon>
        <taxon>Panstrongylus</taxon>
    </lineage>
</organism>
<protein>
    <submittedName>
        <fullName evidence="2">Putative secreted protein</fullName>
    </submittedName>
</protein>